<evidence type="ECO:0000313" key="2">
    <source>
        <dbReference type="Proteomes" id="UP000198778"/>
    </source>
</evidence>
<evidence type="ECO:0000313" key="1">
    <source>
        <dbReference type="EMBL" id="SDO48602.1"/>
    </source>
</evidence>
<keyword evidence="2" id="KW-1185">Reference proteome</keyword>
<protein>
    <submittedName>
        <fullName evidence="1">Uncharacterized protein</fullName>
    </submittedName>
</protein>
<dbReference type="Proteomes" id="UP000198778">
    <property type="component" value="Unassembled WGS sequence"/>
</dbReference>
<proteinExistence type="predicted"/>
<reference evidence="2" key="1">
    <citation type="submission" date="2016-10" db="EMBL/GenBank/DDBJ databases">
        <authorList>
            <person name="Varghese N."/>
            <person name="Submissions S."/>
        </authorList>
    </citation>
    <scope>NUCLEOTIDE SEQUENCE [LARGE SCALE GENOMIC DNA]</scope>
    <source>
        <strain evidence="2">CGMCC 1.10369</strain>
    </source>
</reference>
<dbReference type="AlphaFoldDB" id="A0A1H0JYL0"/>
<gene>
    <name evidence="1" type="ORF">SAMN04488053_11534</name>
</gene>
<name>A0A1H0JYL0_9BACI</name>
<organism evidence="1 2">
    <name type="scientific">Alkalicoccus daliensis</name>
    <dbReference type="NCBI Taxonomy" id="745820"/>
    <lineage>
        <taxon>Bacteria</taxon>
        <taxon>Bacillati</taxon>
        <taxon>Bacillota</taxon>
        <taxon>Bacilli</taxon>
        <taxon>Bacillales</taxon>
        <taxon>Bacillaceae</taxon>
        <taxon>Alkalicoccus</taxon>
    </lineage>
</organism>
<accession>A0A1H0JYL0</accession>
<sequence length="53" mass="6498">MRTEELSKEEIKTGIITYTQIQENVSDTEVSSMKIFKFFMVFKMIRRFMNRRK</sequence>
<dbReference type="EMBL" id="FNIL01000015">
    <property type="protein sequence ID" value="SDO48602.1"/>
    <property type="molecule type" value="Genomic_DNA"/>
</dbReference>